<reference evidence="1 2" key="1">
    <citation type="journal article" date="2015" name="Genome Biol. Evol.">
        <title>Comparative Genomics of a Bacterivorous Green Alga Reveals Evolutionary Causalities and Consequences of Phago-Mixotrophic Mode of Nutrition.</title>
        <authorList>
            <person name="Burns J.A."/>
            <person name="Paasch A."/>
            <person name="Narechania A."/>
            <person name="Kim E."/>
        </authorList>
    </citation>
    <scope>NUCLEOTIDE SEQUENCE [LARGE SCALE GENOMIC DNA]</scope>
    <source>
        <strain evidence="1 2">PLY_AMNH</strain>
    </source>
</reference>
<gene>
    <name evidence="1" type="ORF">CYMTET_42095</name>
</gene>
<evidence type="ECO:0000313" key="2">
    <source>
        <dbReference type="Proteomes" id="UP001190700"/>
    </source>
</evidence>
<evidence type="ECO:0000313" key="1">
    <source>
        <dbReference type="EMBL" id="KAK3248443.1"/>
    </source>
</evidence>
<proteinExistence type="predicted"/>
<dbReference type="AlphaFoldDB" id="A0AAE0C4T7"/>
<dbReference type="EMBL" id="LGRX02028083">
    <property type="protein sequence ID" value="KAK3248443.1"/>
    <property type="molecule type" value="Genomic_DNA"/>
</dbReference>
<accession>A0AAE0C4T7</accession>
<sequence length="441" mass="50005">MTYVLITSYYVTARWTKQPFSTALSEDCDLLRLAKAPAPAEPFKTARVLHSLLLKELYYWYGTPDGCPVPAGARDFEAYTDMAQVFKRQLMALGARLYAGSELTSEEAAFRERMQWMRLQLPVSKAFYRARYDMFGFSDAPQYQGAMAKVFKRVLNETVHADGRSACAGIFVDDGHSVYDRDLGKNDLDLACDHIPGVENDLSDGLSRYVRHKDQSDWQYRRDEFLAVLSCLGHSLWTGGGADPVGTNAQVPRYCSVVDSFLDRDLAGEQVYANPDFELIREYLRHFLRCQRGSRHAGHDLPASVQDVLGYIAIAMEVQPFRLDSSTVRSYLSGVTAWHFELREALAELMVMLQTFGCLRAGAVRCLRVYFDLYWEGRVLCIRWRKPPVPTDPHVLVVHNDEELSPHIQAGSLVFDKNADAWKPKRFYIPNSVPAMGVQPV</sequence>
<protein>
    <submittedName>
        <fullName evidence="1">Uncharacterized protein</fullName>
    </submittedName>
</protein>
<dbReference type="Proteomes" id="UP001190700">
    <property type="component" value="Unassembled WGS sequence"/>
</dbReference>
<name>A0AAE0C4T7_9CHLO</name>
<keyword evidence="2" id="KW-1185">Reference proteome</keyword>
<comment type="caution">
    <text evidence="1">The sequence shown here is derived from an EMBL/GenBank/DDBJ whole genome shotgun (WGS) entry which is preliminary data.</text>
</comment>
<organism evidence="1 2">
    <name type="scientific">Cymbomonas tetramitiformis</name>
    <dbReference type="NCBI Taxonomy" id="36881"/>
    <lineage>
        <taxon>Eukaryota</taxon>
        <taxon>Viridiplantae</taxon>
        <taxon>Chlorophyta</taxon>
        <taxon>Pyramimonadophyceae</taxon>
        <taxon>Pyramimonadales</taxon>
        <taxon>Pyramimonadaceae</taxon>
        <taxon>Cymbomonas</taxon>
    </lineage>
</organism>